<evidence type="ECO:0000256" key="3">
    <source>
        <dbReference type="ARBA" id="ARBA00022660"/>
    </source>
</evidence>
<keyword evidence="9 11" id="KW-0408">Iron</keyword>
<proteinExistence type="predicted"/>
<evidence type="ECO:0000256" key="7">
    <source>
        <dbReference type="ARBA" id="ARBA00022989"/>
    </source>
</evidence>
<keyword evidence="7 12" id="KW-1133">Transmembrane helix</keyword>
<sequence>MQINEHGHVIDIPEVVTREHQLEYHHRPKGIGDHIAHGLVKFAAFFADAFFANRYGHRAVVLETVAAVPGMVGGMMQHFRSLRHLEQDRGWIHVLLSEAENERMHLMVFTRIARPTMFERLIIVAAQMVFGLSYFLIYVLSTRTAHRLAGYLEEEAIESYTSYLKGVAAGTHKNVPAPDFAIHYWSLSPDARLYDVIVATRQDEMMHRDINHGLADKLRQHQ</sequence>
<dbReference type="PANTHER" id="PTHR31803:SF3">
    <property type="entry name" value="ALTERNATIVE OXIDASE"/>
    <property type="match status" value="1"/>
</dbReference>
<feature type="binding site" evidence="11">
    <location>
        <position position="102"/>
    </location>
    <ligand>
        <name>Fe cation</name>
        <dbReference type="ChEBI" id="CHEBI:24875"/>
        <label>2</label>
    </ligand>
</feature>
<evidence type="ECO:0000256" key="10">
    <source>
        <dbReference type="ARBA" id="ARBA00023136"/>
    </source>
</evidence>
<comment type="caution">
    <text evidence="13">The sequence shown here is derived from an EMBL/GenBank/DDBJ whole genome shotgun (WGS) entry which is preliminary data.</text>
</comment>
<evidence type="ECO:0000256" key="2">
    <source>
        <dbReference type="ARBA" id="ARBA00022448"/>
    </source>
</evidence>
<evidence type="ECO:0000256" key="6">
    <source>
        <dbReference type="ARBA" id="ARBA00022982"/>
    </source>
</evidence>
<comment type="subcellular location">
    <subcellularLocation>
        <location evidence="1">Membrane</location>
    </subcellularLocation>
</comment>
<keyword evidence="4 12" id="KW-0812">Transmembrane</keyword>
<evidence type="ECO:0000256" key="4">
    <source>
        <dbReference type="ARBA" id="ARBA00022692"/>
    </source>
</evidence>
<dbReference type="AlphaFoldDB" id="A0A1F6CD80"/>
<evidence type="ECO:0000256" key="11">
    <source>
        <dbReference type="PIRSR" id="PIRSR005229-1"/>
    </source>
</evidence>
<feature type="binding site" evidence="11">
    <location>
        <position position="153"/>
    </location>
    <ligand>
        <name>Fe cation</name>
        <dbReference type="ChEBI" id="CHEBI:24875"/>
        <label>2</label>
    </ligand>
</feature>
<evidence type="ECO:0000256" key="8">
    <source>
        <dbReference type="ARBA" id="ARBA00023002"/>
    </source>
</evidence>
<feature type="binding site" evidence="11">
    <location>
        <position position="63"/>
    </location>
    <ligand>
        <name>Fe cation</name>
        <dbReference type="ChEBI" id="CHEBI:24875"/>
        <label>1</label>
    </ligand>
</feature>
<dbReference type="InterPro" id="IPR002680">
    <property type="entry name" value="AOX"/>
</dbReference>
<accession>A0A1F6CD80</accession>
<evidence type="ECO:0000256" key="12">
    <source>
        <dbReference type="SAM" id="Phobius"/>
    </source>
</evidence>
<evidence type="ECO:0000256" key="5">
    <source>
        <dbReference type="ARBA" id="ARBA00022723"/>
    </source>
</evidence>
<keyword evidence="3" id="KW-0679">Respiratory chain</keyword>
<feature type="binding site" evidence="11">
    <location>
        <position position="207"/>
    </location>
    <ligand>
        <name>Fe cation</name>
        <dbReference type="ChEBI" id="CHEBI:24875"/>
        <label>2</label>
    </ligand>
</feature>
<name>A0A1F6CD80_9BACT</name>
<dbReference type="Proteomes" id="UP000178344">
    <property type="component" value="Unassembled WGS sequence"/>
</dbReference>
<comment type="cofactor">
    <cofactor evidence="11">
        <name>Fe cation</name>
        <dbReference type="ChEBI" id="CHEBI:24875"/>
    </cofactor>
    <text evidence="11">Binds 2 iron ions per subunit.</text>
</comment>
<organism evidence="13 14">
    <name type="scientific">Candidatus Kaiserbacteria bacterium RIFCSPHIGHO2_01_FULL_49_13</name>
    <dbReference type="NCBI Taxonomy" id="1798477"/>
    <lineage>
        <taxon>Bacteria</taxon>
        <taxon>Candidatus Kaiseribacteriota</taxon>
    </lineage>
</organism>
<evidence type="ECO:0000313" key="13">
    <source>
        <dbReference type="EMBL" id="OGG46961.1"/>
    </source>
</evidence>
<keyword evidence="8" id="KW-0560">Oxidoreductase</keyword>
<feature type="binding site" evidence="11">
    <location>
        <position position="204"/>
    </location>
    <ligand>
        <name>Fe cation</name>
        <dbReference type="ChEBI" id="CHEBI:24875"/>
        <label>1</label>
    </ligand>
</feature>
<evidence type="ECO:0000313" key="14">
    <source>
        <dbReference type="Proteomes" id="UP000178344"/>
    </source>
</evidence>
<feature type="binding site" evidence="11">
    <location>
        <position position="102"/>
    </location>
    <ligand>
        <name>Fe cation</name>
        <dbReference type="ChEBI" id="CHEBI:24875"/>
        <label>1</label>
    </ligand>
</feature>
<keyword evidence="10 12" id="KW-0472">Membrane</keyword>
<keyword evidence="5 11" id="KW-0479">Metal-binding</keyword>
<protein>
    <submittedName>
        <fullName evidence="13">Oxidase</fullName>
    </submittedName>
</protein>
<evidence type="ECO:0000256" key="9">
    <source>
        <dbReference type="ARBA" id="ARBA00023004"/>
    </source>
</evidence>
<gene>
    <name evidence="13" type="ORF">A2671_02570</name>
</gene>
<feature type="binding site" evidence="11">
    <location>
        <position position="204"/>
    </location>
    <ligand>
        <name>Fe cation</name>
        <dbReference type="ChEBI" id="CHEBI:24875"/>
        <label>2</label>
    </ligand>
</feature>
<dbReference type="Pfam" id="PF01786">
    <property type="entry name" value="AOX"/>
    <property type="match status" value="1"/>
</dbReference>
<dbReference type="GO" id="GO:0046872">
    <property type="term" value="F:metal ion binding"/>
    <property type="evidence" value="ECO:0007669"/>
    <property type="project" value="UniProtKB-KW"/>
</dbReference>
<feature type="binding site" evidence="11">
    <location>
        <position position="105"/>
    </location>
    <ligand>
        <name>Fe cation</name>
        <dbReference type="ChEBI" id="CHEBI:24875"/>
        <label>1</label>
    </ligand>
</feature>
<dbReference type="Gene3D" id="1.20.1260.140">
    <property type="entry name" value="Alternative oxidase"/>
    <property type="match status" value="1"/>
</dbReference>
<keyword evidence="6" id="KW-0249">Electron transport</keyword>
<dbReference type="PIRSF" id="PIRSF005229">
    <property type="entry name" value="AOX"/>
    <property type="match status" value="1"/>
</dbReference>
<feature type="transmembrane region" description="Helical" evidence="12">
    <location>
        <begin position="121"/>
        <end position="140"/>
    </location>
</feature>
<dbReference type="InterPro" id="IPR038659">
    <property type="entry name" value="AOX_sf"/>
</dbReference>
<keyword evidence="2" id="KW-0813">Transport</keyword>
<dbReference type="EMBL" id="MFKQ01000034">
    <property type="protein sequence ID" value="OGG46961.1"/>
    <property type="molecule type" value="Genomic_DNA"/>
</dbReference>
<dbReference type="GO" id="GO:0009916">
    <property type="term" value="F:alternative oxidase activity"/>
    <property type="evidence" value="ECO:0007669"/>
    <property type="project" value="InterPro"/>
</dbReference>
<dbReference type="GO" id="GO:0010230">
    <property type="term" value="P:alternative respiration"/>
    <property type="evidence" value="ECO:0007669"/>
    <property type="project" value="TreeGrafter"/>
</dbReference>
<evidence type="ECO:0000256" key="1">
    <source>
        <dbReference type="ARBA" id="ARBA00004370"/>
    </source>
</evidence>
<dbReference type="PANTHER" id="PTHR31803">
    <property type="entry name" value="ALTERNATIVE OXIDASE"/>
    <property type="match status" value="1"/>
</dbReference>
<reference evidence="13 14" key="1">
    <citation type="journal article" date="2016" name="Nat. Commun.">
        <title>Thousands of microbial genomes shed light on interconnected biogeochemical processes in an aquifer system.</title>
        <authorList>
            <person name="Anantharaman K."/>
            <person name="Brown C.T."/>
            <person name="Hug L.A."/>
            <person name="Sharon I."/>
            <person name="Castelle C.J."/>
            <person name="Probst A.J."/>
            <person name="Thomas B.C."/>
            <person name="Singh A."/>
            <person name="Wilkins M.J."/>
            <person name="Karaoz U."/>
            <person name="Brodie E.L."/>
            <person name="Williams K.H."/>
            <person name="Hubbard S.S."/>
            <person name="Banfield J.F."/>
        </authorList>
    </citation>
    <scope>NUCLEOTIDE SEQUENCE [LARGE SCALE GENOMIC DNA]</scope>
</reference>
<dbReference type="GO" id="GO:0016020">
    <property type="term" value="C:membrane"/>
    <property type="evidence" value="ECO:0007669"/>
    <property type="project" value="UniProtKB-SubCell"/>
</dbReference>